<comment type="pathway">
    <text evidence="2">Organic acid metabolism; glycolate biosynthesis; glycolate from 2-phosphoglycolate: step 1/1.</text>
</comment>
<accession>A0ABX0JP24</accession>
<dbReference type="InterPro" id="IPR023198">
    <property type="entry name" value="PGP-like_dom2"/>
</dbReference>
<evidence type="ECO:0000256" key="3">
    <source>
        <dbReference type="ARBA" id="ARBA00006171"/>
    </source>
</evidence>
<name>A0ABX0JP24_9PROT</name>
<comment type="similarity">
    <text evidence="3">Belongs to the HAD-like hydrolase superfamily. CbbY/CbbZ/Gph/YieH family.</text>
</comment>
<dbReference type="Gene3D" id="1.10.150.240">
    <property type="entry name" value="Putative phosphatase, domain 2"/>
    <property type="match status" value="1"/>
</dbReference>
<dbReference type="InterPro" id="IPR050155">
    <property type="entry name" value="HAD-like_hydrolase_sf"/>
</dbReference>
<evidence type="ECO:0000256" key="4">
    <source>
        <dbReference type="ARBA" id="ARBA00013078"/>
    </source>
</evidence>
<protein>
    <recommendedName>
        <fullName evidence="4">phosphoglycolate phosphatase</fullName>
        <ecNumber evidence="4">3.1.3.18</ecNumber>
    </recommendedName>
</protein>
<reference evidence="5 6" key="1">
    <citation type="journal article" date="2020" name="Int. J. Syst. Evol. Microbiol.">
        <title>Novel acetic acid bacteria from cider fermentations: Acetobacter conturbans sp. nov. and Acetobacter fallax sp. nov.</title>
        <authorList>
            <person name="Sombolestani A.S."/>
            <person name="Cleenwerck I."/>
            <person name="Cnockaert M."/>
            <person name="Borremans W."/>
            <person name="Wieme A.D."/>
            <person name="De Vuyst L."/>
            <person name="Vandamme P."/>
        </authorList>
    </citation>
    <scope>NUCLEOTIDE SEQUENCE [LARGE SCALE GENOMIC DNA]</scope>
    <source>
        <strain evidence="5 6">LMG 30640</strain>
    </source>
</reference>
<comment type="caution">
    <text evidence="5">The sequence shown here is derived from an EMBL/GenBank/DDBJ whole genome shotgun (WGS) entry which is preliminary data.</text>
</comment>
<gene>
    <name evidence="5" type="ORF">GOB93_03035</name>
</gene>
<keyword evidence="6" id="KW-1185">Reference proteome</keyword>
<dbReference type="InterPro" id="IPR036412">
    <property type="entry name" value="HAD-like_sf"/>
</dbReference>
<evidence type="ECO:0000256" key="2">
    <source>
        <dbReference type="ARBA" id="ARBA00004818"/>
    </source>
</evidence>
<dbReference type="Gene3D" id="3.40.50.1000">
    <property type="entry name" value="HAD superfamily/HAD-like"/>
    <property type="match status" value="1"/>
</dbReference>
<evidence type="ECO:0000313" key="5">
    <source>
        <dbReference type="EMBL" id="NHN83615.1"/>
    </source>
</evidence>
<dbReference type="EMBL" id="WOTB01000003">
    <property type="protein sequence ID" value="NHN83615.1"/>
    <property type="molecule type" value="Genomic_DNA"/>
</dbReference>
<dbReference type="SFLD" id="SFLDG01129">
    <property type="entry name" value="C1.5:_HAD__Beta-PGM__Phosphata"/>
    <property type="match status" value="1"/>
</dbReference>
<dbReference type="RefSeq" id="WP_173582057.1">
    <property type="nucleotide sequence ID" value="NZ_WOTB01000003.1"/>
</dbReference>
<evidence type="ECO:0000256" key="1">
    <source>
        <dbReference type="ARBA" id="ARBA00000830"/>
    </source>
</evidence>
<dbReference type="Proteomes" id="UP000635278">
    <property type="component" value="Unassembled WGS sequence"/>
</dbReference>
<proteinExistence type="inferred from homology"/>
<comment type="catalytic activity">
    <reaction evidence="1">
        <text>2-phosphoglycolate + H2O = glycolate + phosphate</text>
        <dbReference type="Rhea" id="RHEA:14369"/>
        <dbReference type="ChEBI" id="CHEBI:15377"/>
        <dbReference type="ChEBI" id="CHEBI:29805"/>
        <dbReference type="ChEBI" id="CHEBI:43474"/>
        <dbReference type="ChEBI" id="CHEBI:58033"/>
        <dbReference type="EC" id="3.1.3.18"/>
    </reaction>
</comment>
<dbReference type="PANTHER" id="PTHR43434">
    <property type="entry name" value="PHOSPHOGLYCOLATE PHOSPHATASE"/>
    <property type="match status" value="1"/>
</dbReference>
<dbReference type="PANTHER" id="PTHR43434:SF1">
    <property type="entry name" value="PHOSPHOGLYCOLATE PHOSPHATASE"/>
    <property type="match status" value="1"/>
</dbReference>
<dbReference type="EC" id="3.1.3.18" evidence="4"/>
<dbReference type="SUPFAM" id="SSF56784">
    <property type="entry name" value="HAD-like"/>
    <property type="match status" value="1"/>
</dbReference>
<organism evidence="5 6">
    <name type="scientific">Acetobacter musti</name>
    <dbReference type="NCBI Taxonomy" id="864732"/>
    <lineage>
        <taxon>Bacteria</taxon>
        <taxon>Pseudomonadati</taxon>
        <taxon>Pseudomonadota</taxon>
        <taxon>Alphaproteobacteria</taxon>
        <taxon>Acetobacterales</taxon>
        <taxon>Acetobacteraceae</taxon>
        <taxon>Acetobacter</taxon>
    </lineage>
</organism>
<dbReference type="Pfam" id="PF00702">
    <property type="entry name" value="Hydrolase"/>
    <property type="match status" value="1"/>
</dbReference>
<dbReference type="InterPro" id="IPR023214">
    <property type="entry name" value="HAD_sf"/>
</dbReference>
<evidence type="ECO:0000313" key="6">
    <source>
        <dbReference type="Proteomes" id="UP000635278"/>
    </source>
</evidence>
<dbReference type="SFLD" id="SFLDS00003">
    <property type="entry name" value="Haloacid_Dehalogenase"/>
    <property type="match status" value="1"/>
</dbReference>
<sequence>MRLAVFDLDGTLIDSLPDLADSVNSLLRGYGLTEQDDGSVRGMIGDGVAVLVQRALARCGDAAAGIDRAEATKRFMEIYGPRATERSRLFPGVKDALTCMRDEGWRLAVCTNKPVAAAHDILDTFGLSDLLVAVGGGDSFATRKPDPGHLLGTIRMAGGDVSRSVMTGDHANDIRAASGAGARSVFAEWGYGVQAFAEGASACAACMADVPAIAARLVPAVS</sequence>